<evidence type="ECO:0000256" key="1">
    <source>
        <dbReference type="SAM" id="MobiDB-lite"/>
    </source>
</evidence>
<sequence>MAKKKHKKDPEKKQKGPTQQPGSHTGSSLRARAQHTPASQAQQAHKG</sequence>
<feature type="compositionally biased region" description="Polar residues" evidence="1">
    <location>
        <begin position="36"/>
        <end position="47"/>
    </location>
</feature>
<evidence type="ECO:0000313" key="3">
    <source>
        <dbReference type="Proteomes" id="UP000485058"/>
    </source>
</evidence>
<feature type="region of interest" description="Disordered" evidence="1">
    <location>
        <begin position="1"/>
        <end position="47"/>
    </location>
</feature>
<evidence type="ECO:0000313" key="2">
    <source>
        <dbReference type="EMBL" id="GFH17995.1"/>
    </source>
</evidence>
<accession>A0A699Z8T1</accession>
<keyword evidence="3" id="KW-1185">Reference proteome</keyword>
<comment type="caution">
    <text evidence="2">The sequence shown here is derived from an EMBL/GenBank/DDBJ whole genome shotgun (WGS) entry which is preliminary data.</text>
</comment>
<dbReference type="Proteomes" id="UP000485058">
    <property type="component" value="Unassembled WGS sequence"/>
</dbReference>
<organism evidence="2 3">
    <name type="scientific">Haematococcus lacustris</name>
    <name type="common">Green alga</name>
    <name type="synonym">Haematococcus pluvialis</name>
    <dbReference type="NCBI Taxonomy" id="44745"/>
    <lineage>
        <taxon>Eukaryota</taxon>
        <taxon>Viridiplantae</taxon>
        <taxon>Chlorophyta</taxon>
        <taxon>core chlorophytes</taxon>
        <taxon>Chlorophyceae</taxon>
        <taxon>CS clade</taxon>
        <taxon>Chlamydomonadales</taxon>
        <taxon>Haematococcaceae</taxon>
        <taxon>Haematococcus</taxon>
    </lineage>
</organism>
<feature type="non-terminal residue" evidence="2">
    <location>
        <position position="1"/>
    </location>
</feature>
<gene>
    <name evidence="2" type="ORF">HaLaN_14727</name>
</gene>
<name>A0A699Z8T1_HAELA</name>
<protein>
    <submittedName>
        <fullName evidence="2">Uncharacterized protein</fullName>
    </submittedName>
</protein>
<dbReference type="EMBL" id="BLLF01001234">
    <property type="protein sequence ID" value="GFH17995.1"/>
    <property type="molecule type" value="Genomic_DNA"/>
</dbReference>
<dbReference type="AlphaFoldDB" id="A0A699Z8T1"/>
<reference evidence="2 3" key="1">
    <citation type="submission" date="2020-02" db="EMBL/GenBank/DDBJ databases">
        <title>Draft genome sequence of Haematococcus lacustris strain NIES-144.</title>
        <authorList>
            <person name="Morimoto D."/>
            <person name="Nakagawa S."/>
            <person name="Yoshida T."/>
            <person name="Sawayama S."/>
        </authorList>
    </citation>
    <scope>NUCLEOTIDE SEQUENCE [LARGE SCALE GENOMIC DNA]</scope>
    <source>
        <strain evidence="2 3">NIES-144</strain>
    </source>
</reference>
<feature type="compositionally biased region" description="Polar residues" evidence="1">
    <location>
        <begin position="16"/>
        <end position="28"/>
    </location>
</feature>
<proteinExistence type="predicted"/>